<keyword evidence="2" id="KW-1185">Reference proteome</keyword>
<keyword evidence="1" id="KW-0732">Signal</keyword>
<name>A0A9U8E2A5_BIOGL</name>
<dbReference type="AlphaFoldDB" id="A0A9U8E2A5"/>
<protein>
    <submittedName>
        <fullName evidence="3">Uncharacterized protein LOC106057161</fullName>
    </submittedName>
</protein>
<dbReference type="Proteomes" id="UP001165740">
    <property type="component" value="Chromosome 2"/>
</dbReference>
<dbReference type="KEGG" id="bgt:106057161"/>
<dbReference type="GeneID" id="106057161"/>
<feature type="signal peptide" evidence="1">
    <location>
        <begin position="1"/>
        <end position="23"/>
    </location>
</feature>
<evidence type="ECO:0000313" key="2">
    <source>
        <dbReference type="Proteomes" id="UP001165740"/>
    </source>
</evidence>
<dbReference type="RefSeq" id="XP_013069745.2">
    <property type="nucleotide sequence ID" value="XM_013214291.2"/>
</dbReference>
<sequence length="191" mass="21460">MHTVFIRSSFLLLVVLYCRGSQAIRYRTCDEGCCVHEYCAFQRICYPKIHCRFGCPDGRCVGQDTPTTKDGVTEDSGTSAPKFTERTKENYLPLYKGSNQGYDDQRLGARSAIKIVRRSKPEETNAQHTGDMPSGICMPDPPCKPTDYCGMAHVCSMNYNLGYRTCQYNLDIGSTLCYDSKGNLNLKPMTK</sequence>
<reference evidence="3" key="1">
    <citation type="submission" date="2025-08" db="UniProtKB">
        <authorList>
            <consortium name="RefSeq"/>
        </authorList>
    </citation>
    <scope>IDENTIFICATION</scope>
</reference>
<evidence type="ECO:0000256" key="1">
    <source>
        <dbReference type="SAM" id="SignalP"/>
    </source>
</evidence>
<dbReference type="OrthoDB" id="6041601at2759"/>
<evidence type="ECO:0000313" key="3">
    <source>
        <dbReference type="RefSeq" id="XP_013069745.2"/>
    </source>
</evidence>
<proteinExistence type="predicted"/>
<accession>A0A9U8E2A5</accession>
<organism evidence="2 3">
    <name type="scientific">Biomphalaria glabrata</name>
    <name type="common">Bloodfluke planorb</name>
    <name type="synonym">Freshwater snail</name>
    <dbReference type="NCBI Taxonomy" id="6526"/>
    <lineage>
        <taxon>Eukaryota</taxon>
        <taxon>Metazoa</taxon>
        <taxon>Spiralia</taxon>
        <taxon>Lophotrochozoa</taxon>
        <taxon>Mollusca</taxon>
        <taxon>Gastropoda</taxon>
        <taxon>Heterobranchia</taxon>
        <taxon>Euthyneura</taxon>
        <taxon>Panpulmonata</taxon>
        <taxon>Hygrophila</taxon>
        <taxon>Lymnaeoidea</taxon>
        <taxon>Planorbidae</taxon>
        <taxon>Biomphalaria</taxon>
    </lineage>
</organism>
<gene>
    <name evidence="3" type="primary">LOC106057161</name>
</gene>
<feature type="chain" id="PRO_5040818840" evidence="1">
    <location>
        <begin position="24"/>
        <end position="191"/>
    </location>
</feature>